<organism evidence="3 4">
    <name type="scientific">Glycomyces artemisiae</name>
    <dbReference type="NCBI Taxonomy" id="1076443"/>
    <lineage>
        <taxon>Bacteria</taxon>
        <taxon>Bacillati</taxon>
        <taxon>Actinomycetota</taxon>
        <taxon>Actinomycetes</taxon>
        <taxon>Glycomycetales</taxon>
        <taxon>Glycomycetaceae</taxon>
        <taxon>Glycomyces</taxon>
    </lineage>
</organism>
<keyword evidence="2" id="KW-1133">Transmembrane helix</keyword>
<keyword evidence="2" id="KW-0472">Membrane</keyword>
<comment type="caution">
    <text evidence="3">The sequence shown here is derived from an EMBL/GenBank/DDBJ whole genome shotgun (WGS) entry which is preliminary data.</text>
</comment>
<feature type="compositionally biased region" description="Pro residues" evidence="1">
    <location>
        <begin position="209"/>
        <end position="237"/>
    </location>
</feature>
<evidence type="ECO:0000256" key="2">
    <source>
        <dbReference type="SAM" id="Phobius"/>
    </source>
</evidence>
<feature type="compositionally biased region" description="Low complexity" evidence="1">
    <location>
        <begin position="199"/>
        <end position="208"/>
    </location>
</feature>
<gene>
    <name evidence="3" type="ORF">B0I28_106381</name>
</gene>
<feature type="compositionally biased region" description="Pro residues" evidence="1">
    <location>
        <begin position="1"/>
        <end position="11"/>
    </location>
</feature>
<dbReference type="EMBL" id="PVTJ01000006">
    <property type="protein sequence ID" value="PRY57957.1"/>
    <property type="molecule type" value="Genomic_DNA"/>
</dbReference>
<keyword evidence="2" id="KW-0812">Transmembrane</keyword>
<accession>A0A2T0UJE3</accession>
<protein>
    <submittedName>
        <fullName evidence="3">Uncharacterized protein</fullName>
    </submittedName>
</protein>
<sequence length="237" mass="24962">MTYPPQSPEPNPYGAAPGPGAPGPQPGGPDLLTEWGAKEHPGRPKKINQLTQLLWGYVALSVLMVPLAIVAMMTAPWWAATGFVVASSIVGLIFHGGVAGTIAWFITKSRLGVFGAQDPRVGLWVGYGLLGLFSLGGLWVGWGWIAAVGALVSLARLGAVGFSFYLLSQPDVLHYLRSQPGNQPKPPQVPPHGYPQQPPAQGYQQAPGQQPPAPGYPQQPPAPGQQVPPPPGYPPQQ</sequence>
<feature type="transmembrane region" description="Helical" evidence="2">
    <location>
        <begin position="145"/>
        <end position="167"/>
    </location>
</feature>
<evidence type="ECO:0000256" key="1">
    <source>
        <dbReference type="SAM" id="MobiDB-lite"/>
    </source>
</evidence>
<feature type="region of interest" description="Disordered" evidence="1">
    <location>
        <begin position="177"/>
        <end position="237"/>
    </location>
</feature>
<reference evidence="3 4" key="1">
    <citation type="submission" date="2018-03" db="EMBL/GenBank/DDBJ databases">
        <title>Genomic Encyclopedia of Type Strains, Phase III (KMG-III): the genomes of soil and plant-associated and newly described type strains.</title>
        <authorList>
            <person name="Whitman W."/>
        </authorList>
    </citation>
    <scope>NUCLEOTIDE SEQUENCE [LARGE SCALE GENOMIC DNA]</scope>
    <source>
        <strain evidence="3 4">CGMCC 4.7067</strain>
    </source>
</reference>
<feature type="transmembrane region" description="Helical" evidence="2">
    <location>
        <begin position="119"/>
        <end position="139"/>
    </location>
</feature>
<feature type="region of interest" description="Disordered" evidence="1">
    <location>
        <begin position="1"/>
        <end position="31"/>
    </location>
</feature>
<dbReference type="Proteomes" id="UP000238176">
    <property type="component" value="Unassembled WGS sequence"/>
</dbReference>
<feature type="transmembrane region" description="Helical" evidence="2">
    <location>
        <begin position="53"/>
        <end position="78"/>
    </location>
</feature>
<proteinExistence type="predicted"/>
<dbReference type="RefSeq" id="WP_181245831.1">
    <property type="nucleotide sequence ID" value="NZ_PVTJ01000006.1"/>
</dbReference>
<evidence type="ECO:0000313" key="3">
    <source>
        <dbReference type="EMBL" id="PRY57957.1"/>
    </source>
</evidence>
<evidence type="ECO:0000313" key="4">
    <source>
        <dbReference type="Proteomes" id="UP000238176"/>
    </source>
</evidence>
<keyword evidence="4" id="KW-1185">Reference proteome</keyword>
<feature type="transmembrane region" description="Helical" evidence="2">
    <location>
        <begin position="84"/>
        <end position="107"/>
    </location>
</feature>
<feature type="compositionally biased region" description="Pro residues" evidence="1">
    <location>
        <begin position="183"/>
        <end position="198"/>
    </location>
</feature>
<name>A0A2T0UJE3_9ACTN</name>
<dbReference type="AlphaFoldDB" id="A0A2T0UJE3"/>